<dbReference type="InterPro" id="IPR002181">
    <property type="entry name" value="Fibrinogen_a/b/g_C_dom"/>
</dbReference>
<accession>A0A8C5PLG3</accession>
<protein>
    <submittedName>
        <fullName evidence="11">Angiopoietin like 3</fullName>
    </submittedName>
</protein>
<keyword evidence="6" id="KW-0325">Glycoprotein</keyword>
<feature type="coiled-coil region" evidence="7">
    <location>
        <begin position="83"/>
        <end position="142"/>
    </location>
</feature>
<dbReference type="OrthoDB" id="8866652at2759"/>
<reference evidence="11" key="1">
    <citation type="submission" date="2025-08" db="UniProtKB">
        <authorList>
            <consortium name="Ensembl"/>
        </authorList>
    </citation>
    <scope>IDENTIFICATION</scope>
</reference>
<dbReference type="InterPro" id="IPR037579">
    <property type="entry name" value="FIB_ANG-like"/>
</dbReference>
<evidence type="ECO:0000256" key="3">
    <source>
        <dbReference type="ARBA" id="ARBA00022729"/>
    </source>
</evidence>
<dbReference type="GO" id="GO:0006629">
    <property type="term" value="P:lipid metabolic process"/>
    <property type="evidence" value="ECO:0007669"/>
    <property type="project" value="Ensembl"/>
</dbReference>
<keyword evidence="12" id="KW-1185">Reference proteome</keyword>
<reference evidence="11" key="2">
    <citation type="submission" date="2025-09" db="UniProtKB">
        <authorList>
            <consortium name="Ensembl"/>
        </authorList>
    </citation>
    <scope>IDENTIFICATION</scope>
</reference>
<dbReference type="GO" id="GO:0072574">
    <property type="term" value="P:hepatocyte proliferation"/>
    <property type="evidence" value="ECO:0007669"/>
    <property type="project" value="Ensembl"/>
</dbReference>
<dbReference type="InterPro" id="IPR014716">
    <property type="entry name" value="Fibrinogen_a/b/g_C_1"/>
</dbReference>
<dbReference type="InterPro" id="IPR036056">
    <property type="entry name" value="Fibrinogen-like_C"/>
</dbReference>
<dbReference type="PANTHER" id="PTHR47221:SF6">
    <property type="entry name" value="FIBRINOGEN ALPHA CHAIN"/>
    <property type="match status" value="1"/>
</dbReference>
<dbReference type="Proteomes" id="UP000694569">
    <property type="component" value="Unplaced"/>
</dbReference>
<dbReference type="GO" id="GO:0005576">
    <property type="term" value="C:extracellular region"/>
    <property type="evidence" value="ECO:0007669"/>
    <property type="project" value="UniProtKB-SubCell"/>
</dbReference>
<dbReference type="AlphaFoldDB" id="A0A8C5PLG3"/>
<dbReference type="Pfam" id="PF00147">
    <property type="entry name" value="Fibrinogen_C"/>
    <property type="match status" value="1"/>
</dbReference>
<dbReference type="GO" id="GO:0007596">
    <property type="term" value="P:blood coagulation"/>
    <property type="evidence" value="ECO:0007669"/>
    <property type="project" value="InterPro"/>
</dbReference>
<evidence type="ECO:0000256" key="2">
    <source>
        <dbReference type="ARBA" id="ARBA00022525"/>
    </source>
</evidence>
<evidence type="ECO:0000313" key="11">
    <source>
        <dbReference type="Ensembl" id="ENSLLEP00000024376.1"/>
    </source>
</evidence>
<feature type="domain" description="Fibrinogen C-terminal" evidence="10">
    <location>
        <begin position="235"/>
        <end position="454"/>
    </location>
</feature>
<feature type="chain" id="PRO_5034533404" evidence="9">
    <location>
        <begin position="20"/>
        <end position="459"/>
    </location>
</feature>
<evidence type="ECO:0000256" key="6">
    <source>
        <dbReference type="ARBA" id="ARBA00023180"/>
    </source>
</evidence>
<keyword evidence="3 9" id="KW-0732">Signal</keyword>
<dbReference type="GeneTree" id="ENSGT00940000156746"/>
<dbReference type="CDD" id="cd00087">
    <property type="entry name" value="FReD"/>
    <property type="match status" value="1"/>
</dbReference>
<feature type="signal peptide" evidence="9">
    <location>
        <begin position="1"/>
        <end position="19"/>
    </location>
</feature>
<keyword evidence="2" id="KW-0964">Secreted</keyword>
<dbReference type="Ensembl" id="ENSLLET00000025307.1">
    <property type="protein sequence ID" value="ENSLLEP00000024376.1"/>
    <property type="gene ID" value="ENSLLEG00000015522.1"/>
</dbReference>
<evidence type="ECO:0000256" key="4">
    <source>
        <dbReference type="ARBA" id="ARBA00023054"/>
    </source>
</evidence>
<dbReference type="SMART" id="SM00186">
    <property type="entry name" value="FBG"/>
    <property type="match status" value="1"/>
</dbReference>
<comment type="subcellular location">
    <subcellularLocation>
        <location evidence="1">Secreted</location>
    </subcellularLocation>
</comment>
<evidence type="ECO:0000256" key="5">
    <source>
        <dbReference type="ARBA" id="ARBA00023157"/>
    </source>
</evidence>
<dbReference type="SUPFAM" id="SSF56496">
    <property type="entry name" value="Fibrinogen C-terminal domain-like"/>
    <property type="match status" value="1"/>
</dbReference>
<gene>
    <name evidence="11" type="primary">ANGPTL3</name>
</gene>
<dbReference type="Gene3D" id="3.90.215.10">
    <property type="entry name" value="Gamma Fibrinogen, chain A, domain 1"/>
    <property type="match status" value="1"/>
</dbReference>
<sequence>MKVILFIIFPLVLTVPVEKEDADFENLPAEPKSRFAMLDDVRILANGLLQLGHGLKDFVHKTKGQINEIFQKLTTFDQSFDVLAKQTNEIKEKEEELKETTSKLQVNNEELKNISMQIHSQMENLLQDKSQLQNKVGRLEEKMTQIAEGNQEGSDLKDVAMLKNFVEEQGINIRRLLKIVQEQHVQLDHQNGQIKDLEDKLISAGNHENLKTSSTGHVIPRPTVYRPQNITDPTAHDNDKPRDCTDIYNRGERSSGVYAITPNGSAEFNVYCEVTSDNAWTVIQKRLDGSVDFNQTWEEYSNGFGDLVGEFWLGLAKIYTLAQQADYILHIELQDWKENKRYVEYAFSLGNEDSRYALQLSQVSGNIPSALPERNPLPFSTSEDNSWDLKCPGEPTSGGWWGTTCPGTNLNAKYNKAKSRAKLERRRSHGLYWKPEKGRMYSLRSTKIMLYRTDMEHFD</sequence>
<name>A0A8C5PLG3_9ANUR</name>
<organism evidence="11 12">
    <name type="scientific">Leptobrachium leishanense</name>
    <name type="common">Leishan spiny toad</name>
    <dbReference type="NCBI Taxonomy" id="445787"/>
    <lineage>
        <taxon>Eukaryota</taxon>
        <taxon>Metazoa</taxon>
        <taxon>Chordata</taxon>
        <taxon>Craniata</taxon>
        <taxon>Vertebrata</taxon>
        <taxon>Euteleostomi</taxon>
        <taxon>Amphibia</taxon>
        <taxon>Batrachia</taxon>
        <taxon>Anura</taxon>
        <taxon>Pelobatoidea</taxon>
        <taxon>Megophryidae</taxon>
        <taxon>Leptobrachium</taxon>
    </lineage>
</organism>
<evidence type="ECO:0000256" key="8">
    <source>
        <dbReference type="SAM" id="MobiDB-lite"/>
    </source>
</evidence>
<keyword evidence="4 7" id="KW-0175">Coiled coil</keyword>
<proteinExistence type="predicted"/>
<evidence type="ECO:0000313" key="12">
    <source>
        <dbReference type="Proteomes" id="UP000694569"/>
    </source>
</evidence>
<evidence type="ECO:0000256" key="7">
    <source>
        <dbReference type="SAM" id="Coils"/>
    </source>
</evidence>
<dbReference type="PROSITE" id="PS51406">
    <property type="entry name" value="FIBRINOGEN_C_2"/>
    <property type="match status" value="1"/>
</dbReference>
<evidence type="ECO:0000259" key="10">
    <source>
        <dbReference type="PROSITE" id="PS51406"/>
    </source>
</evidence>
<feature type="region of interest" description="Disordered" evidence="8">
    <location>
        <begin position="208"/>
        <end position="240"/>
    </location>
</feature>
<keyword evidence="5" id="KW-1015">Disulfide bond</keyword>
<dbReference type="PANTHER" id="PTHR47221">
    <property type="entry name" value="FIBRINOGEN ALPHA CHAIN"/>
    <property type="match status" value="1"/>
</dbReference>
<evidence type="ECO:0000256" key="9">
    <source>
        <dbReference type="SAM" id="SignalP"/>
    </source>
</evidence>
<evidence type="ECO:0000256" key="1">
    <source>
        <dbReference type="ARBA" id="ARBA00004613"/>
    </source>
</evidence>